<reference evidence="1" key="1">
    <citation type="submission" date="2023-02" db="EMBL/GenBank/DDBJ databases">
        <title>Colletotrichum kahawae CIFC_Que2 genome sequencing and assembly.</title>
        <authorList>
            <person name="Baroncelli R."/>
        </authorList>
    </citation>
    <scope>NUCLEOTIDE SEQUENCE</scope>
    <source>
        <strain evidence="1">CIFC_Que2</strain>
    </source>
</reference>
<dbReference type="EMBL" id="VYYT01000610">
    <property type="protein sequence ID" value="KAK2731100.1"/>
    <property type="molecule type" value="Genomic_DNA"/>
</dbReference>
<evidence type="ECO:0000313" key="2">
    <source>
        <dbReference type="Proteomes" id="UP001281614"/>
    </source>
</evidence>
<comment type="caution">
    <text evidence="1">The sequence shown here is derived from an EMBL/GenBank/DDBJ whole genome shotgun (WGS) entry which is preliminary data.</text>
</comment>
<dbReference type="AlphaFoldDB" id="A0AAE0CZE6"/>
<protein>
    <submittedName>
        <fullName evidence="1">Uncharacterized protein</fullName>
    </submittedName>
</protein>
<evidence type="ECO:0000313" key="1">
    <source>
        <dbReference type="EMBL" id="KAK2731100.1"/>
    </source>
</evidence>
<organism evidence="1 2">
    <name type="scientific">Colletotrichum kahawae</name>
    <name type="common">Coffee berry disease fungus</name>
    <dbReference type="NCBI Taxonomy" id="34407"/>
    <lineage>
        <taxon>Eukaryota</taxon>
        <taxon>Fungi</taxon>
        <taxon>Dikarya</taxon>
        <taxon>Ascomycota</taxon>
        <taxon>Pezizomycotina</taxon>
        <taxon>Sordariomycetes</taxon>
        <taxon>Hypocreomycetidae</taxon>
        <taxon>Glomerellales</taxon>
        <taxon>Glomerellaceae</taxon>
        <taxon>Colletotrichum</taxon>
        <taxon>Colletotrichum gloeosporioides species complex</taxon>
    </lineage>
</organism>
<dbReference type="Proteomes" id="UP001281614">
    <property type="component" value="Unassembled WGS sequence"/>
</dbReference>
<gene>
    <name evidence="1" type="ORF">CKAH01_09171</name>
</gene>
<keyword evidence="2" id="KW-1185">Reference proteome</keyword>
<name>A0AAE0CZE6_COLKA</name>
<accession>A0AAE0CZE6</accession>
<sequence length="64" mass="6503">MSCAQLDSTAAQTAGLPLVVCCTASGMKSSLAIESAPAETKNLLILSTVTDVQITDVVLTRGCC</sequence>
<proteinExistence type="predicted"/>